<reference evidence="2 3" key="1">
    <citation type="submission" date="2016-09" db="EMBL/GenBank/DDBJ databases">
        <title>Genomic Taxonomy of the Vibrionaceae.</title>
        <authorList>
            <person name="Gonzalez-Castillo A."/>
            <person name="Gomez-Gil B."/>
            <person name="Enciso-Ibarra K."/>
        </authorList>
    </citation>
    <scope>NUCLEOTIDE SEQUENCE [LARGE SCALE GENOMIC DNA]</scope>
    <source>
        <strain evidence="2 3">CAIM 1902</strain>
    </source>
</reference>
<dbReference type="Gene3D" id="1.25.40.10">
    <property type="entry name" value="Tetratricopeptide repeat domain"/>
    <property type="match status" value="1"/>
</dbReference>
<organism evidence="2 3">
    <name type="scientific">Vibrio panuliri</name>
    <dbReference type="NCBI Taxonomy" id="1381081"/>
    <lineage>
        <taxon>Bacteria</taxon>
        <taxon>Pseudomonadati</taxon>
        <taxon>Pseudomonadota</taxon>
        <taxon>Gammaproteobacteria</taxon>
        <taxon>Vibrionales</taxon>
        <taxon>Vibrionaceae</taxon>
        <taxon>Vibrio</taxon>
    </lineage>
</organism>
<dbReference type="EMBL" id="MJMH01000198">
    <property type="protein sequence ID" value="OLQ87504.1"/>
    <property type="molecule type" value="Genomic_DNA"/>
</dbReference>
<keyword evidence="3" id="KW-1185">Reference proteome</keyword>
<dbReference type="InterPro" id="IPR011990">
    <property type="entry name" value="TPR-like_helical_dom_sf"/>
</dbReference>
<sequence length="897" mass="101622">MTSFSTHAMHAMEYSATQDLLLRTRVTKKWFDLTETAKQFLKTKDAKSIAKAEKLLSKALRLAHKEPLARASTCHDLGVLHFSYHTELPGGTYHNLNKAIQYFNRALDTPERKRIPEKYASSLSQLAVTYRRAANEYLWPEQDVHCLEKAKSLHVQAIDLLKSSEVPQAIKDGQLSIIYFNLASVLFDQGLNQKACESQALSVKLYLAYRNYDLPSFMNVMAPEQALGLSYARLMHFSDSQQHKDLCKTILDIAPHFGIDPLKIMSISPTGDLSDPELQVTYLVEKASDNPSEENVLALKRKQAELMNNRRSCQSDPEADYLASLVQRICSGLARIQVLQNDTKDALTFLENCSALRFCESANKHWQLPSTELAGTLWNDFLQLGASYYNLNELALMLEHIKEEELRPIIQECYESSKRPSVLEELNQNTVFYNASKFAEVVSGALDDIEPIEYIRKQARYCFEDFQKIENLIYRLEPSFLEYRGSDFVIDLSHFEKALRAIDDLTIVRIDIESGFSDALILVVESINGELIVKGHTVEMPDGLVNHLAEFIRGESGIDEHWPLDFVDWSQILPEGCKRIGLLSSFFASQIPWAATGIEGEELYTLVDEINWLPTVLYLCNHVTHFNKRNGSKCINGGETRFHNVANKHASGLMTDVQKDDFVEVVRTSEVISYYGHCAHELPNRPYLKTKHFDMNDLELVNQVAGMERVEFWACQSGSNIPLSVFSIPVNEAFGFDMRMIEWGAVSSIGSLWALPDIVTAHIKSHYDQLLNSGYSPSKALLAAQRWWVSHGAEVELNKMRELGLSPYLNTLGCNENLAGLLGPMKTKESRNEDELKRAERLFLHPSSWAGLRFCGIAEQINQAVYLDKVDLTVDEVNQLKSSLAKQKLKSGFINYV</sequence>
<dbReference type="InterPro" id="IPR024983">
    <property type="entry name" value="CHAT_dom"/>
</dbReference>
<comment type="caution">
    <text evidence="2">The sequence shown here is derived from an EMBL/GenBank/DDBJ whole genome shotgun (WGS) entry which is preliminary data.</text>
</comment>
<gene>
    <name evidence="2" type="ORF">BIY20_13690</name>
</gene>
<evidence type="ECO:0000313" key="2">
    <source>
        <dbReference type="EMBL" id="OLQ87504.1"/>
    </source>
</evidence>
<proteinExistence type="predicted"/>
<dbReference type="RefSeq" id="WP_075715838.1">
    <property type="nucleotide sequence ID" value="NZ_AP019655.1"/>
</dbReference>
<name>A0ABX3FCE2_9VIBR</name>
<evidence type="ECO:0000259" key="1">
    <source>
        <dbReference type="Pfam" id="PF12770"/>
    </source>
</evidence>
<accession>A0ABX3FCE2</accession>
<dbReference type="Pfam" id="PF12770">
    <property type="entry name" value="CHAT"/>
    <property type="match status" value="1"/>
</dbReference>
<protein>
    <recommendedName>
        <fullName evidence="1">CHAT domain-containing protein</fullName>
    </recommendedName>
</protein>
<evidence type="ECO:0000313" key="3">
    <source>
        <dbReference type="Proteomes" id="UP000186039"/>
    </source>
</evidence>
<feature type="domain" description="CHAT" evidence="1">
    <location>
        <begin position="699"/>
        <end position="851"/>
    </location>
</feature>
<dbReference type="Proteomes" id="UP000186039">
    <property type="component" value="Unassembled WGS sequence"/>
</dbReference>